<dbReference type="AlphaFoldDB" id="A0A6L2L167"/>
<keyword evidence="1" id="KW-0511">Multifunctional enzyme</keyword>
<dbReference type="InterPro" id="IPR043502">
    <property type="entry name" value="DNA/RNA_pol_sf"/>
</dbReference>
<comment type="caution">
    <text evidence="4">The sequence shown here is derived from an EMBL/GenBank/DDBJ whole genome shotgun (WGS) entry which is preliminary data.</text>
</comment>
<gene>
    <name evidence="4" type="ORF">Tci_026977</name>
</gene>
<dbReference type="Gene3D" id="3.30.70.270">
    <property type="match status" value="2"/>
</dbReference>
<dbReference type="InterPro" id="IPR050951">
    <property type="entry name" value="Retrovirus_Pol_polyprotein"/>
</dbReference>
<keyword evidence="4" id="KW-0808">Transferase</keyword>
<dbReference type="FunFam" id="3.30.70.270:FF:000020">
    <property type="entry name" value="Transposon Tf2-6 polyprotein-like Protein"/>
    <property type="match status" value="1"/>
</dbReference>
<feature type="compositionally biased region" description="Acidic residues" evidence="2">
    <location>
        <begin position="355"/>
        <end position="369"/>
    </location>
</feature>
<protein>
    <submittedName>
        <fullName evidence="4">Reverse transcriptase domain-containing protein</fullName>
    </submittedName>
</protein>
<feature type="domain" description="Reverse transcriptase/retrotransposon-derived protein RNase H-like" evidence="3">
    <location>
        <begin position="119"/>
        <end position="169"/>
    </location>
</feature>
<dbReference type="SUPFAM" id="SSF53098">
    <property type="entry name" value="Ribonuclease H-like"/>
    <property type="match status" value="1"/>
</dbReference>
<sequence>MWTRDEWKTAFKTRDGLYEWMVMPFGLSNAPSTFMSLMNHIFKPFIGRGGTFLGYLVSGNGIRMDHAKVKAITTWPTPTSLHDVRSFHGLASFYQRFIQNFSTLAAPVTDCLKGSKFVWTAASQAAFERLKQTVTEAPVLALPNFDHVFQGECDASGVGIGGVLRSENTVTDALSHRPAFMVSSTVHVAGFEPLKQLKPLLLSVTKTEVTNRSLGNLLRCLVGANKKQWDLALSQTEFAYNRSTHSSTGRSPFLVVYGRNPFTQLDLAPLPGVDTFCAEGNDQAAQIKSLHEQVREQITQHNLQYQARANKHRKKEVFQEGHYGVSATFNVADLSPYTEGDELSVDSRTSHFLEGEDDTDPDELGVESG</sequence>
<dbReference type="EMBL" id="BKCJ010003423">
    <property type="protein sequence ID" value="GEU54999.1"/>
    <property type="molecule type" value="Genomic_DNA"/>
</dbReference>
<dbReference type="PANTHER" id="PTHR37984">
    <property type="entry name" value="PROTEIN CBG26694"/>
    <property type="match status" value="1"/>
</dbReference>
<keyword evidence="4" id="KW-0548">Nucleotidyltransferase</keyword>
<proteinExistence type="predicted"/>
<dbReference type="InterPro" id="IPR041577">
    <property type="entry name" value="RT_RNaseH_2"/>
</dbReference>
<name>A0A6L2L167_TANCI</name>
<feature type="region of interest" description="Disordered" evidence="2">
    <location>
        <begin position="340"/>
        <end position="369"/>
    </location>
</feature>
<reference evidence="4" key="1">
    <citation type="journal article" date="2019" name="Sci. Rep.">
        <title>Draft genome of Tanacetum cinerariifolium, the natural source of mosquito coil.</title>
        <authorList>
            <person name="Yamashiro T."/>
            <person name="Shiraishi A."/>
            <person name="Satake H."/>
            <person name="Nakayama K."/>
        </authorList>
    </citation>
    <scope>NUCLEOTIDE SEQUENCE</scope>
</reference>
<dbReference type="SUPFAM" id="SSF56672">
    <property type="entry name" value="DNA/RNA polymerases"/>
    <property type="match status" value="1"/>
</dbReference>
<organism evidence="4">
    <name type="scientific">Tanacetum cinerariifolium</name>
    <name type="common">Dalmatian daisy</name>
    <name type="synonym">Chrysanthemum cinerariifolium</name>
    <dbReference type="NCBI Taxonomy" id="118510"/>
    <lineage>
        <taxon>Eukaryota</taxon>
        <taxon>Viridiplantae</taxon>
        <taxon>Streptophyta</taxon>
        <taxon>Embryophyta</taxon>
        <taxon>Tracheophyta</taxon>
        <taxon>Spermatophyta</taxon>
        <taxon>Magnoliopsida</taxon>
        <taxon>eudicotyledons</taxon>
        <taxon>Gunneridae</taxon>
        <taxon>Pentapetalae</taxon>
        <taxon>asterids</taxon>
        <taxon>campanulids</taxon>
        <taxon>Asterales</taxon>
        <taxon>Asteraceae</taxon>
        <taxon>Asteroideae</taxon>
        <taxon>Anthemideae</taxon>
        <taxon>Anthemidinae</taxon>
        <taxon>Tanacetum</taxon>
    </lineage>
</organism>
<dbReference type="Pfam" id="PF17919">
    <property type="entry name" value="RT_RNaseH_2"/>
    <property type="match status" value="1"/>
</dbReference>
<dbReference type="GO" id="GO:0003676">
    <property type="term" value="F:nucleic acid binding"/>
    <property type="evidence" value="ECO:0007669"/>
    <property type="project" value="InterPro"/>
</dbReference>
<dbReference type="Gene3D" id="3.10.10.10">
    <property type="entry name" value="HIV Type 1 Reverse Transcriptase, subunit A, domain 1"/>
    <property type="match status" value="1"/>
</dbReference>
<evidence type="ECO:0000256" key="1">
    <source>
        <dbReference type="ARBA" id="ARBA00023268"/>
    </source>
</evidence>
<dbReference type="PANTHER" id="PTHR37984:SF5">
    <property type="entry name" value="PROTEIN NYNRIN-LIKE"/>
    <property type="match status" value="1"/>
</dbReference>
<evidence type="ECO:0000259" key="3">
    <source>
        <dbReference type="Pfam" id="PF17919"/>
    </source>
</evidence>
<accession>A0A6L2L167</accession>
<dbReference type="GO" id="GO:0003964">
    <property type="term" value="F:RNA-directed DNA polymerase activity"/>
    <property type="evidence" value="ECO:0007669"/>
    <property type="project" value="UniProtKB-KW"/>
</dbReference>
<dbReference type="InterPro" id="IPR043128">
    <property type="entry name" value="Rev_trsase/Diguanyl_cyclase"/>
</dbReference>
<evidence type="ECO:0000256" key="2">
    <source>
        <dbReference type="SAM" id="MobiDB-lite"/>
    </source>
</evidence>
<dbReference type="InterPro" id="IPR036397">
    <property type="entry name" value="RNaseH_sf"/>
</dbReference>
<dbReference type="Gene3D" id="3.30.420.10">
    <property type="entry name" value="Ribonuclease H-like superfamily/Ribonuclease H"/>
    <property type="match status" value="1"/>
</dbReference>
<evidence type="ECO:0000313" key="4">
    <source>
        <dbReference type="EMBL" id="GEU54999.1"/>
    </source>
</evidence>
<keyword evidence="4" id="KW-0695">RNA-directed DNA polymerase</keyword>
<dbReference type="InterPro" id="IPR012337">
    <property type="entry name" value="RNaseH-like_sf"/>
</dbReference>